<feature type="transmembrane region" description="Helical" evidence="1">
    <location>
        <begin position="47"/>
        <end position="70"/>
    </location>
</feature>
<evidence type="ECO:0000313" key="3">
    <source>
        <dbReference type="EMBL" id="MFD2591446.1"/>
    </source>
</evidence>
<keyword evidence="4" id="KW-1185">Reference proteome</keyword>
<keyword evidence="1" id="KW-0812">Transmembrane</keyword>
<sequence>MNRIVKNRSVIPKSRLLVILLGFPIISSIISLLLLRRDLLTFKQVDFFSVFWGIIIVWYLVQIVIIKRILNSSCLSFNDIGYRFNKKETLYFILGYLIFAFILFGVIEYLLASIDITSTKLNSLSDFSNLTPKTSLQRFIFIIAGLVAGISEEFVYRGFAINGLENHNINKWSAILIAAIPFVFQHGLKSLDQFWWFFITGIIMGLIYVVSKRKLYINIIIHWLVILSAMLAILQVL</sequence>
<feature type="transmembrane region" description="Helical" evidence="1">
    <location>
        <begin position="90"/>
        <end position="116"/>
    </location>
</feature>
<protein>
    <submittedName>
        <fullName evidence="3">CPBP family intramembrane glutamic endopeptidase</fullName>
        <ecNumber evidence="3">3.4.-.-</ecNumber>
    </submittedName>
</protein>
<name>A0ABW5N8C3_9FLAO</name>
<evidence type="ECO:0000259" key="2">
    <source>
        <dbReference type="Pfam" id="PF02517"/>
    </source>
</evidence>
<dbReference type="GO" id="GO:0016787">
    <property type="term" value="F:hydrolase activity"/>
    <property type="evidence" value="ECO:0007669"/>
    <property type="project" value="UniProtKB-KW"/>
</dbReference>
<dbReference type="EMBL" id="JBHULX010000021">
    <property type="protein sequence ID" value="MFD2591446.1"/>
    <property type="molecule type" value="Genomic_DNA"/>
</dbReference>
<feature type="transmembrane region" description="Helical" evidence="1">
    <location>
        <begin position="194"/>
        <end position="210"/>
    </location>
</feature>
<feature type="transmembrane region" description="Helical" evidence="1">
    <location>
        <begin position="215"/>
        <end position="234"/>
    </location>
</feature>
<dbReference type="Proteomes" id="UP001597459">
    <property type="component" value="Unassembled WGS sequence"/>
</dbReference>
<feature type="transmembrane region" description="Helical" evidence="1">
    <location>
        <begin position="136"/>
        <end position="156"/>
    </location>
</feature>
<dbReference type="EC" id="3.4.-.-" evidence="3"/>
<keyword evidence="1" id="KW-1133">Transmembrane helix</keyword>
<dbReference type="InterPro" id="IPR003675">
    <property type="entry name" value="Rce1/LyrA-like_dom"/>
</dbReference>
<comment type="caution">
    <text evidence="3">The sequence shown here is derived from an EMBL/GenBank/DDBJ whole genome shotgun (WGS) entry which is preliminary data.</text>
</comment>
<feature type="domain" description="CAAX prenyl protease 2/Lysostaphin resistance protein A-like" evidence="2">
    <location>
        <begin position="138"/>
        <end position="225"/>
    </location>
</feature>
<evidence type="ECO:0000313" key="4">
    <source>
        <dbReference type="Proteomes" id="UP001597459"/>
    </source>
</evidence>
<dbReference type="Pfam" id="PF02517">
    <property type="entry name" value="Rce1-like"/>
    <property type="match status" value="1"/>
</dbReference>
<reference evidence="4" key="1">
    <citation type="journal article" date="2019" name="Int. J. Syst. Evol. Microbiol.">
        <title>The Global Catalogue of Microorganisms (GCM) 10K type strain sequencing project: providing services to taxonomists for standard genome sequencing and annotation.</title>
        <authorList>
            <consortium name="The Broad Institute Genomics Platform"/>
            <consortium name="The Broad Institute Genome Sequencing Center for Infectious Disease"/>
            <person name="Wu L."/>
            <person name="Ma J."/>
        </authorList>
    </citation>
    <scope>NUCLEOTIDE SEQUENCE [LARGE SCALE GENOMIC DNA]</scope>
    <source>
        <strain evidence="4">KCTC 42423</strain>
    </source>
</reference>
<proteinExistence type="predicted"/>
<dbReference type="RefSeq" id="WP_176028917.1">
    <property type="nucleotide sequence ID" value="NZ_JBHULX010000021.1"/>
</dbReference>
<accession>A0ABW5N8C3</accession>
<organism evidence="3 4">
    <name type="scientific">Aquimarina hainanensis</name>
    <dbReference type="NCBI Taxonomy" id="1578017"/>
    <lineage>
        <taxon>Bacteria</taxon>
        <taxon>Pseudomonadati</taxon>
        <taxon>Bacteroidota</taxon>
        <taxon>Flavobacteriia</taxon>
        <taxon>Flavobacteriales</taxon>
        <taxon>Flavobacteriaceae</taxon>
        <taxon>Aquimarina</taxon>
    </lineage>
</organism>
<evidence type="ECO:0000256" key="1">
    <source>
        <dbReference type="SAM" id="Phobius"/>
    </source>
</evidence>
<feature type="transmembrane region" description="Helical" evidence="1">
    <location>
        <begin position="16"/>
        <end position="35"/>
    </location>
</feature>
<feature type="transmembrane region" description="Helical" evidence="1">
    <location>
        <begin position="168"/>
        <end position="188"/>
    </location>
</feature>
<keyword evidence="3" id="KW-0378">Hydrolase</keyword>
<keyword evidence="1" id="KW-0472">Membrane</keyword>
<gene>
    <name evidence="3" type="ORF">ACFSTE_11470</name>
</gene>